<protein>
    <submittedName>
        <fullName evidence="2">Uncharacterized protein</fullName>
    </submittedName>
</protein>
<name>A0A6J4PWP9_9PSEU</name>
<feature type="region of interest" description="Disordered" evidence="1">
    <location>
        <begin position="1"/>
        <end position="75"/>
    </location>
</feature>
<accession>A0A6J4PWP9</accession>
<dbReference type="EMBL" id="CADCUS010000397">
    <property type="protein sequence ID" value="CAA9421711.1"/>
    <property type="molecule type" value="Genomic_DNA"/>
</dbReference>
<reference evidence="2" key="1">
    <citation type="submission" date="2020-02" db="EMBL/GenBank/DDBJ databases">
        <authorList>
            <person name="Meier V. D."/>
        </authorList>
    </citation>
    <scope>NUCLEOTIDE SEQUENCE</scope>
    <source>
        <strain evidence="2">AVDCRST_MAG66</strain>
    </source>
</reference>
<dbReference type="AlphaFoldDB" id="A0A6J4PWP9"/>
<feature type="non-terminal residue" evidence="2">
    <location>
        <position position="75"/>
    </location>
</feature>
<feature type="compositionally biased region" description="Gly residues" evidence="1">
    <location>
        <begin position="61"/>
        <end position="75"/>
    </location>
</feature>
<evidence type="ECO:0000313" key="2">
    <source>
        <dbReference type="EMBL" id="CAA9421711.1"/>
    </source>
</evidence>
<evidence type="ECO:0000256" key="1">
    <source>
        <dbReference type="SAM" id="MobiDB-lite"/>
    </source>
</evidence>
<organism evidence="2">
    <name type="scientific">uncultured Pseudonocardia sp</name>
    <dbReference type="NCBI Taxonomy" id="211455"/>
    <lineage>
        <taxon>Bacteria</taxon>
        <taxon>Bacillati</taxon>
        <taxon>Actinomycetota</taxon>
        <taxon>Actinomycetes</taxon>
        <taxon>Pseudonocardiales</taxon>
        <taxon>Pseudonocardiaceae</taxon>
        <taxon>Pseudonocardia</taxon>
        <taxon>environmental samples</taxon>
    </lineage>
</organism>
<feature type="non-terminal residue" evidence="2">
    <location>
        <position position="1"/>
    </location>
</feature>
<sequence>AALSPRLDGPRAAARPALVARPVVRDRPRRPRPGRRGHRRHRLRARRARGAARPAASLGPGARGRGTGRHGPGGV</sequence>
<feature type="compositionally biased region" description="Low complexity" evidence="1">
    <location>
        <begin position="10"/>
        <end position="22"/>
    </location>
</feature>
<gene>
    <name evidence="2" type="ORF">AVDCRST_MAG66-2705</name>
</gene>
<proteinExistence type="predicted"/>
<feature type="compositionally biased region" description="Low complexity" evidence="1">
    <location>
        <begin position="51"/>
        <end position="60"/>
    </location>
</feature>
<feature type="compositionally biased region" description="Basic residues" evidence="1">
    <location>
        <begin position="27"/>
        <end position="50"/>
    </location>
</feature>